<dbReference type="InterPro" id="IPR006674">
    <property type="entry name" value="HD_domain"/>
</dbReference>
<dbReference type="PANTHER" id="PTHR33594">
    <property type="entry name" value="SUPERFAMILY HYDROLASE, PUTATIVE (AFU_ORTHOLOGUE AFUA_1G03035)-RELATED"/>
    <property type="match status" value="1"/>
</dbReference>
<dbReference type="PANTHER" id="PTHR33594:SF1">
    <property type="entry name" value="HD_PDEASE DOMAIN-CONTAINING PROTEIN"/>
    <property type="match status" value="1"/>
</dbReference>
<organism evidence="2 3">
    <name type="scientific">Breznakia blatticola</name>
    <dbReference type="NCBI Taxonomy" id="1754012"/>
    <lineage>
        <taxon>Bacteria</taxon>
        <taxon>Bacillati</taxon>
        <taxon>Bacillota</taxon>
        <taxon>Erysipelotrichia</taxon>
        <taxon>Erysipelotrichales</taxon>
        <taxon>Erysipelotrichaceae</taxon>
        <taxon>Breznakia</taxon>
    </lineage>
</organism>
<reference evidence="2 3" key="1">
    <citation type="submission" date="2019-03" db="EMBL/GenBank/DDBJ databases">
        <title>Genomic Encyclopedia of Type Strains, Phase IV (KMG-IV): sequencing the most valuable type-strain genomes for metagenomic binning, comparative biology and taxonomic classification.</title>
        <authorList>
            <person name="Goeker M."/>
        </authorList>
    </citation>
    <scope>NUCLEOTIDE SEQUENCE [LARGE SCALE GENOMIC DNA]</scope>
    <source>
        <strain evidence="2 3">DSM 28867</strain>
    </source>
</reference>
<dbReference type="Gene3D" id="1.10.3210.50">
    <property type="match status" value="1"/>
</dbReference>
<evidence type="ECO:0000313" key="3">
    <source>
        <dbReference type="Proteomes" id="UP000294743"/>
    </source>
</evidence>
<keyword evidence="3" id="KW-1185">Reference proteome</keyword>
<dbReference type="SMART" id="SM00471">
    <property type="entry name" value="HDc"/>
    <property type="match status" value="1"/>
</dbReference>
<gene>
    <name evidence="2" type="ORF">EDD63_14514</name>
</gene>
<accession>A0A4R7Z8Y1</accession>
<dbReference type="SUPFAM" id="SSF109604">
    <property type="entry name" value="HD-domain/PDEase-like"/>
    <property type="match status" value="1"/>
</dbReference>
<comment type="caution">
    <text evidence="2">The sequence shown here is derived from an EMBL/GenBank/DDBJ whole genome shotgun (WGS) entry which is preliminary data.</text>
</comment>
<proteinExistence type="predicted"/>
<dbReference type="EMBL" id="SODD01000045">
    <property type="protein sequence ID" value="TDW13186.1"/>
    <property type="molecule type" value="Genomic_DNA"/>
</dbReference>
<sequence length="217" mass="25001">MSQFMKDSAHDIEHIYRVLYFALDIAKHEKDVNMDILISACLLHDIGRQKQFENPKLCHAKVGSEMAYAFCIENGYSQEDATHVKECIASHRFRANQPPQSIEAKILFDADKIDVCGSIGIARTLFYNANIGEPLYFVDDNRNILDGTHDDHPSFLHEYNYKLKHLYDKFYTKRATQIANERQAHAIAFYESILSEVIPTYENGKKLVAEILDDTHE</sequence>
<protein>
    <recommendedName>
        <fullName evidence="1">HD domain-containing protein</fullName>
    </recommendedName>
</protein>
<dbReference type="CDD" id="cd00077">
    <property type="entry name" value="HDc"/>
    <property type="match status" value="1"/>
</dbReference>
<dbReference type="Pfam" id="PF01966">
    <property type="entry name" value="HD"/>
    <property type="match status" value="1"/>
</dbReference>
<feature type="domain" description="HD" evidence="1">
    <location>
        <begin position="11"/>
        <end position="116"/>
    </location>
</feature>
<dbReference type="AlphaFoldDB" id="A0A4R7Z8Y1"/>
<name>A0A4R7Z8Y1_9FIRM</name>
<dbReference type="InterPro" id="IPR003607">
    <property type="entry name" value="HD/PDEase_dom"/>
</dbReference>
<dbReference type="InterPro" id="IPR006675">
    <property type="entry name" value="HDIG_dom"/>
</dbReference>
<evidence type="ECO:0000313" key="2">
    <source>
        <dbReference type="EMBL" id="TDW13186.1"/>
    </source>
</evidence>
<dbReference type="Proteomes" id="UP000294743">
    <property type="component" value="Unassembled WGS sequence"/>
</dbReference>
<evidence type="ECO:0000259" key="1">
    <source>
        <dbReference type="PROSITE" id="PS51831"/>
    </source>
</evidence>
<dbReference type="PROSITE" id="PS51831">
    <property type="entry name" value="HD"/>
    <property type="match status" value="1"/>
</dbReference>
<dbReference type="NCBIfam" id="TIGR00277">
    <property type="entry name" value="HDIG"/>
    <property type="match status" value="1"/>
</dbReference>